<evidence type="ECO:0000256" key="11">
    <source>
        <dbReference type="SAM" id="SignalP"/>
    </source>
</evidence>
<feature type="signal peptide" evidence="11">
    <location>
        <begin position="1"/>
        <end position="18"/>
    </location>
</feature>
<keyword evidence="4" id="KW-0256">Endoplasmic reticulum</keyword>
<dbReference type="eggNOG" id="ENOG502S3VP">
    <property type="taxonomic scope" value="Eukaryota"/>
</dbReference>
<organism evidence="12 13">
    <name type="scientific">Wickerhamomyces ciferrii (strain ATCC 14091 / BCRC 22168 / CBS 111 / JCM 3599 / NBRC 0793 / NRRL Y-1031 F-60-10)</name>
    <name type="common">Yeast</name>
    <name type="synonym">Pichia ciferrii</name>
    <dbReference type="NCBI Taxonomy" id="1206466"/>
    <lineage>
        <taxon>Eukaryota</taxon>
        <taxon>Fungi</taxon>
        <taxon>Dikarya</taxon>
        <taxon>Ascomycota</taxon>
        <taxon>Saccharomycotina</taxon>
        <taxon>Saccharomycetes</taxon>
        <taxon>Phaffomycetales</taxon>
        <taxon>Wickerhamomycetaceae</taxon>
        <taxon>Wickerhamomyces</taxon>
    </lineage>
</organism>
<accession>K0KDD6</accession>
<evidence type="ECO:0000256" key="10">
    <source>
        <dbReference type="SAM" id="Phobius"/>
    </source>
</evidence>
<dbReference type="FunCoup" id="K0KDD6">
    <property type="interactions" value="27"/>
</dbReference>
<comment type="caution">
    <text evidence="12">The sequence shown here is derived from an EMBL/GenBank/DDBJ whole genome shotgun (WGS) entry which is preliminary data.</text>
</comment>
<protein>
    <recommendedName>
        <fullName evidence="9">Increased recombination centers protein 22</fullName>
    </recommendedName>
</protein>
<dbReference type="STRING" id="1206466.K0KDD6"/>
<dbReference type="HOGENOM" id="CLU_078554_0_0_1"/>
<dbReference type="InterPro" id="IPR005595">
    <property type="entry name" value="TRAP_alpha"/>
</dbReference>
<evidence type="ECO:0000313" key="12">
    <source>
        <dbReference type="EMBL" id="CCH40921.1"/>
    </source>
</evidence>
<dbReference type="GO" id="GO:0005789">
    <property type="term" value="C:endoplasmic reticulum membrane"/>
    <property type="evidence" value="ECO:0007669"/>
    <property type="project" value="UniProtKB-SubCell"/>
</dbReference>
<dbReference type="PANTHER" id="PTHR12924:SF0">
    <property type="entry name" value="TRANSLOCON-ASSOCIATED PROTEIN SUBUNIT ALPHA"/>
    <property type="match status" value="1"/>
</dbReference>
<evidence type="ECO:0000256" key="2">
    <source>
        <dbReference type="ARBA" id="ARBA00022692"/>
    </source>
</evidence>
<dbReference type="InParanoid" id="K0KDD6"/>
<feature type="chain" id="PRO_5003836015" description="Increased recombination centers protein 22" evidence="11">
    <location>
        <begin position="19"/>
        <end position="263"/>
    </location>
</feature>
<dbReference type="AlphaFoldDB" id="K0KDD6"/>
<evidence type="ECO:0000256" key="5">
    <source>
        <dbReference type="ARBA" id="ARBA00022989"/>
    </source>
</evidence>
<keyword evidence="3 11" id="KW-0732">Signal</keyword>
<keyword evidence="5 10" id="KW-1133">Transmembrane helix</keyword>
<name>K0KDD6_WICCF</name>
<evidence type="ECO:0000256" key="1">
    <source>
        <dbReference type="ARBA" id="ARBA00004115"/>
    </source>
</evidence>
<feature type="transmembrane region" description="Helical" evidence="10">
    <location>
        <begin position="183"/>
        <end position="202"/>
    </location>
</feature>
<gene>
    <name evidence="12" type="ORF">BN7_455</name>
</gene>
<keyword evidence="2 10" id="KW-0812">Transmembrane</keyword>
<keyword evidence="6 10" id="KW-0472">Membrane</keyword>
<proteinExistence type="inferred from homology"/>
<dbReference type="Pfam" id="PF03896">
    <property type="entry name" value="TRAP_alpha"/>
    <property type="match status" value="1"/>
</dbReference>
<evidence type="ECO:0000256" key="4">
    <source>
        <dbReference type="ARBA" id="ARBA00022824"/>
    </source>
</evidence>
<comment type="function">
    <text evidence="7">Is probably involved in a pathway contributing to genomic integrity.</text>
</comment>
<evidence type="ECO:0000256" key="3">
    <source>
        <dbReference type="ARBA" id="ARBA00022729"/>
    </source>
</evidence>
<dbReference type="EMBL" id="CAIF01000007">
    <property type="protein sequence ID" value="CCH40921.1"/>
    <property type="molecule type" value="Genomic_DNA"/>
</dbReference>
<dbReference type="PANTHER" id="PTHR12924">
    <property type="entry name" value="TRANSLOCON-ASSOCIATED PROTEIN, ALPHA SUBUNIT"/>
    <property type="match status" value="1"/>
</dbReference>
<dbReference type="Proteomes" id="UP000009328">
    <property type="component" value="Unassembled WGS sequence"/>
</dbReference>
<keyword evidence="13" id="KW-1185">Reference proteome</keyword>
<comment type="similarity">
    <text evidence="8">Belongs to the IRC22 family.</text>
</comment>
<evidence type="ECO:0000256" key="6">
    <source>
        <dbReference type="ARBA" id="ARBA00023136"/>
    </source>
</evidence>
<reference evidence="12 13" key="1">
    <citation type="journal article" date="2012" name="Eukaryot. Cell">
        <title>Draft genome sequence of Wickerhamomyces ciferrii NRRL Y-1031 F-60-10.</title>
        <authorList>
            <person name="Schneider J."/>
            <person name="Andrea H."/>
            <person name="Blom J."/>
            <person name="Jaenicke S."/>
            <person name="Ruckert C."/>
            <person name="Schorsch C."/>
            <person name="Szczepanowski R."/>
            <person name="Farwick M."/>
            <person name="Goesmann A."/>
            <person name="Puhler A."/>
            <person name="Schaffer S."/>
            <person name="Tauch A."/>
            <person name="Kohler T."/>
            <person name="Brinkrolf K."/>
        </authorList>
    </citation>
    <scope>NUCLEOTIDE SEQUENCE [LARGE SCALE GENOMIC DNA]</scope>
    <source>
        <strain evidence="13">ATCC 14091 / BCRC 22168 / CBS 111 / JCM 3599 / NBRC 0793 / NRRL Y-1031 F-60-10</strain>
    </source>
</reference>
<evidence type="ECO:0000313" key="13">
    <source>
        <dbReference type="Proteomes" id="UP000009328"/>
    </source>
</evidence>
<comment type="subcellular location">
    <subcellularLocation>
        <location evidence="1">Endoplasmic reticulum membrane</location>
        <topology evidence="1">Single-pass type I membrane protein</topology>
    </subcellularLocation>
</comment>
<evidence type="ECO:0000256" key="7">
    <source>
        <dbReference type="ARBA" id="ARBA00037565"/>
    </source>
</evidence>
<sequence length="263" mass="28800">MKFFSSLLAFSLVGLVSAQALSEEEQLAKVAAADILHPDEREGHYVDPNEQTPFLFDIDYNIVNKPNAAVLEFYNGEEIVLNYTFTNHEDSEVTLVGLGGQFTNPANGQTVANITDAKLGPLIVPSGESQVFTQRLGINLPETNYLLVPGIYIVKDNSLALLSARSQLAIVTEASISIFNPQLLFLEFLLLATLSVGAYYVYINYGASYFNTASKTATTPQVAGKSGERPKIVTTDSGRKVVDESWLPEHHVKKVNKKNKKAN</sequence>
<evidence type="ECO:0000256" key="9">
    <source>
        <dbReference type="ARBA" id="ARBA00040085"/>
    </source>
</evidence>
<evidence type="ECO:0000256" key="8">
    <source>
        <dbReference type="ARBA" id="ARBA00038311"/>
    </source>
</evidence>